<comment type="caution">
    <text evidence="8">The sequence shown here is derived from an EMBL/GenBank/DDBJ whole genome shotgun (WGS) entry which is preliminary data.</text>
</comment>
<dbReference type="GO" id="GO:0106274">
    <property type="term" value="F:NAD+-protein-arginine ADP-ribosyltransferase activity"/>
    <property type="evidence" value="ECO:0007669"/>
    <property type="project" value="UniProtKB-EC"/>
</dbReference>
<keyword evidence="2 6" id="KW-0328">Glycosyltransferase</keyword>
<dbReference type="InterPro" id="IPR000768">
    <property type="entry name" value="ART"/>
</dbReference>
<proteinExistence type="inferred from homology"/>
<evidence type="ECO:0000256" key="1">
    <source>
        <dbReference type="ARBA" id="ARBA00009558"/>
    </source>
</evidence>
<evidence type="ECO:0000313" key="9">
    <source>
        <dbReference type="Proteomes" id="UP000682733"/>
    </source>
</evidence>
<dbReference type="EMBL" id="CAJOBA010001069">
    <property type="protein sequence ID" value="CAF3574201.1"/>
    <property type="molecule type" value="Genomic_DNA"/>
</dbReference>
<keyword evidence="3 6" id="KW-0808">Transferase</keyword>
<dbReference type="SUPFAM" id="SSF56399">
    <property type="entry name" value="ADP-ribosylation"/>
    <property type="match status" value="1"/>
</dbReference>
<name>A0A8S2GYA7_9BILA</name>
<evidence type="ECO:0000313" key="7">
    <source>
        <dbReference type="EMBL" id="CAF0791579.1"/>
    </source>
</evidence>
<evidence type="ECO:0000256" key="4">
    <source>
        <dbReference type="ARBA" id="ARBA00022695"/>
    </source>
</evidence>
<dbReference type="Gene3D" id="3.90.176.10">
    <property type="entry name" value="Toxin ADP-ribosyltransferase, Chain A, domain 1"/>
    <property type="match status" value="1"/>
</dbReference>
<gene>
    <name evidence="7" type="ORF">OVA965_LOCUS4160</name>
    <name evidence="8" type="ORF">TMI583_LOCUS4158</name>
</gene>
<dbReference type="AlphaFoldDB" id="A0A8S2GYA7"/>
<comment type="similarity">
    <text evidence="1 6">Belongs to the Arg-specific ADP-ribosyltransferase family.</text>
</comment>
<dbReference type="Pfam" id="PF01129">
    <property type="entry name" value="ART"/>
    <property type="match status" value="1"/>
</dbReference>
<protein>
    <recommendedName>
        <fullName evidence="6">NAD(P)(+)--arginine ADP-ribosyltransferase</fullName>
        <ecNumber evidence="6">2.4.2.31</ecNumber>
    </recommendedName>
    <alternativeName>
        <fullName evidence="6">Mono(ADP-ribosyl)transferase</fullName>
    </alternativeName>
</protein>
<keyword evidence="6" id="KW-0521">NADP</keyword>
<evidence type="ECO:0000256" key="2">
    <source>
        <dbReference type="ARBA" id="ARBA00022676"/>
    </source>
</evidence>
<accession>A0A8S2GYA7</accession>
<organism evidence="8 9">
    <name type="scientific">Didymodactylos carnosus</name>
    <dbReference type="NCBI Taxonomy" id="1234261"/>
    <lineage>
        <taxon>Eukaryota</taxon>
        <taxon>Metazoa</taxon>
        <taxon>Spiralia</taxon>
        <taxon>Gnathifera</taxon>
        <taxon>Rotifera</taxon>
        <taxon>Eurotatoria</taxon>
        <taxon>Bdelloidea</taxon>
        <taxon>Philodinida</taxon>
        <taxon>Philodinidae</taxon>
        <taxon>Didymodactylos</taxon>
    </lineage>
</organism>
<evidence type="ECO:0000313" key="8">
    <source>
        <dbReference type="EMBL" id="CAF3574201.1"/>
    </source>
</evidence>
<sequence length="168" mass="19565">MPTLLPQKSRTQLLTLELEKILNIGTWRVNSTLREDDRSKVDTLEAYCYMLNEHLYTQCDDMCLTTLYRDVTLTDEMMDEYRQAVGTFIKWLAFTLTLKNREVAEMFCYNTSFIIEFDTRFSMSSDISLLSHHPNEEEVLLTAGHGFYVDKVEDHASNGEYLIYLAGC</sequence>
<comment type="catalytic activity">
    <reaction evidence="5 6">
        <text>L-arginyl-[protein] + NAD(+) = N(omega)-(ADP-D-ribosyl)-L-arginyl-[protein] + nicotinamide + H(+)</text>
        <dbReference type="Rhea" id="RHEA:19149"/>
        <dbReference type="Rhea" id="RHEA-COMP:10532"/>
        <dbReference type="Rhea" id="RHEA-COMP:15087"/>
        <dbReference type="ChEBI" id="CHEBI:15378"/>
        <dbReference type="ChEBI" id="CHEBI:17154"/>
        <dbReference type="ChEBI" id="CHEBI:29965"/>
        <dbReference type="ChEBI" id="CHEBI:57540"/>
        <dbReference type="ChEBI" id="CHEBI:142554"/>
        <dbReference type="EC" id="2.4.2.31"/>
    </reaction>
</comment>
<dbReference type="Proteomes" id="UP000677228">
    <property type="component" value="Unassembled WGS sequence"/>
</dbReference>
<dbReference type="Proteomes" id="UP000682733">
    <property type="component" value="Unassembled WGS sequence"/>
</dbReference>
<keyword evidence="4" id="KW-0548">Nucleotidyltransferase</keyword>
<dbReference type="EC" id="2.4.2.31" evidence="6"/>
<dbReference type="GO" id="GO:0016779">
    <property type="term" value="F:nucleotidyltransferase activity"/>
    <property type="evidence" value="ECO:0007669"/>
    <property type="project" value="UniProtKB-KW"/>
</dbReference>
<dbReference type="PROSITE" id="PS51996">
    <property type="entry name" value="TR_MART"/>
    <property type="match status" value="1"/>
</dbReference>
<evidence type="ECO:0000256" key="6">
    <source>
        <dbReference type="RuleBase" id="RU361228"/>
    </source>
</evidence>
<dbReference type="EMBL" id="CAJNOK010001069">
    <property type="protein sequence ID" value="CAF0791579.1"/>
    <property type="molecule type" value="Genomic_DNA"/>
</dbReference>
<reference evidence="8" key="1">
    <citation type="submission" date="2021-02" db="EMBL/GenBank/DDBJ databases">
        <authorList>
            <person name="Nowell W R."/>
        </authorList>
    </citation>
    <scope>NUCLEOTIDE SEQUENCE</scope>
</reference>
<evidence type="ECO:0000256" key="3">
    <source>
        <dbReference type="ARBA" id="ARBA00022679"/>
    </source>
</evidence>
<evidence type="ECO:0000256" key="5">
    <source>
        <dbReference type="ARBA" id="ARBA00047597"/>
    </source>
</evidence>
<keyword evidence="6" id="KW-0520">NAD</keyword>